<keyword evidence="8 15" id="KW-1133">Transmembrane helix</keyword>
<dbReference type="AlphaFoldDB" id="A0A1W2D919"/>
<dbReference type="Gene3D" id="6.10.250.1580">
    <property type="match status" value="1"/>
</dbReference>
<keyword evidence="3 15" id="KW-0813">Transport</keyword>
<dbReference type="RefSeq" id="WP_084410922.1">
    <property type="nucleotide sequence ID" value="NZ_FWXR01000013.1"/>
</dbReference>
<evidence type="ECO:0000256" key="12">
    <source>
        <dbReference type="ARBA" id="ARBA00025198"/>
    </source>
</evidence>
<keyword evidence="10 15" id="KW-0472">Membrane</keyword>
<dbReference type="CDD" id="cd06503">
    <property type="entry name" value="ATP-synt_Fo_b"/>
    <property type="match status" value="1"/>
</dbReference>
<dbReference type="NCBIfam" id="NF006612">
    <property type="entry name" value="PRK09174.1"/>
    <property type="match status" value="1"/>
</dbReference>
<gene>
    <name evidence="15" type="primary">atpF</name>
    <name evidence="18" type="ORF">SAMN06297251_11367</name>
</gene>
<keyword evidence="9 15" id="KW-0406">Ion transport</keyword>
<dbReference type="InterPro" id="IPR002146">
    <property type="entry name" value="ATP_synth_b/b'su_bac/chlpt"/>
</dbReference>
<comment type="function">
    <text evidence="13">Component of the F(0) channel, it forms part of the peripheral stalk, linking F(1) to F(0). The b'-subunit is a diverged and duplicated form of b found in plants and photosynthetic bacteria.</text>
</comment>
<keyword evidence="7 15" id="KW-0375">Hydrogen ion transport</keyword>
<dbReference type="GO" id="GO:0005886">
    <property type="term" value="C:plasma membrane"/>
    <property type="evidence" value="ECO:0007669"/>
    <property type="project" value="UniProtKB-SubCell"/>
</dbReference>
<dbReference type="STRING" id="937218.SAMN06297251_11367"/>
<dbReference type="InterPro" id="IPR050059">
    <property type="entry name" value="ATP_synthase_B_chain"/>
</dbReference>
<keyword evidence="5 15" id="KW-0138">CF(0)</keyword>
<evidence type="ECO:0000256" key="8">
    <source>
        <dbReference type="ARBA" id="ARBA00022989"/>
    </source>
</evidence>
<evidence type="ECO:0000313" key="19">
    <source>
        <dbReference type="Proteomes" id="UP000192656"/>
    </source>
</evidence>
<evidence type="ECO:0000256" key="16">
    <source>
        <dbReference type="RuleBase" id="RU003848"/>
    </source>
</evidence>
<dbReference type="HAMAP" id="MF_01398">
    <property type="entry name" value="ATP_synth_b_bprime"/>
    <property type="match status" value="1"/>
</dbReference>
<reference evidence="18 19" key="1">
    <citation type="submission" date="2017-04" db="EMBL/GenBank/DDBJ databases">
        <authorList>
            <person name="Afonso C.L."/>
            <person name="Miller P.J."/>
            <person name="Scott M.A."/>
            <person name="Spackman E."/>
            <person name="Goraichik I."/>
            <person name="Dimitrov K.M."/>
            <person name="Suarez D.L."/>
            <person name="Swayne D.E."/>
        </authorList>
    </citation>
    <scope>NUCLEOTIDE SEQUENCE [LARGE SCALE GENOMIC DNA]</scope>
    <source>
        <strain evidence="18 19">CGMCC 1.10972</strain>
    </source>
</reference>
<evidence type="ECO:0000256" key="11">
    <source>
        <dbReference type="ARBA" id="ARBA00023310"/>
    </source>
</evidence>
<evidence type="ECO:0000256" key="17">
    <source>
        <dbReference type="SAM" id="MobiDB-lite"/>
    </source>
</evidence>
<dbReference type="Proteomes" id="UP000192656">
    <property type="component" value="Unassembled WGS sequence"/>
</dbReference>
<dbReference type="PANTHER" id="PTHR33445">
    <property type="entry name" value="ATP SYNTHASE SUBUNIT B', CHLOROPLASTIC"/>
    <property type="match status" value="1"/>
</dbReference>
<evidence type="ECO:0000256" key="9">
    <source>
        <dbReference type="ARBA" id="ARBA00023065"/>
    </source>
</evidence>
<evidence type="ECO:0000256" key="14">
    <source>
        <dbReference type="ARBA" id="ARBA00025830"/>
    </source>
</evidence>
<evidence type="ECO:0000256" key="7">
    <source>
        <dbReference type="ARBA" id="ARBA00022781"/>
    </source>
</evidence>
<evidence type="ECO:0000256" key="4">
    <source>
        <dbReference type="ARBA" id="ARBA00022475"/>
    </source>
</evidence>
<evidence type="ECO:0000256" key="10">
    <source>
        <dbReference type="ARBA" id="ARBA00023136"/>
    </source>
</evidence>
<evidence type="ECO:0000256" key="6">
    <source>
        <dbReference type="ARBA" id="ARBA00022692"/>
    </source>
</evidence>
<keyword evidence="19" id="KW-1185">Reference proteome</keyword>
<dbReference type="Pfam" id="PF00430">
    <property type="entry name" value="ATP-synt_B"/>
    <property type="match status" value="1"/>
</dbReference>
<comment type="subcellular location">
    <subcellularLocation>
        <location evidence="1">Cell inner membrane</location>
        <topology evidence="1">Single-pass membrane protein</topology>
    </subcellularLocation>
    <subcellularLocation>
        <location evidence="15">Cell membrane</location>
        <topology evidence="15">Single-pass membrane protein</topology>
    </subcellularLocation>
</comment>
<dbReference type="EMBL" id="FWXR01000013">
    <property type="protein sequence ID" value="SMC93676.1"/>
    <property type="molecule type" value="Genomic_DNA"/>
</dbReference>
<evidence type="ECO:0000256" key="2">
    <source>
        <dbReference type="ARBA" id="ARBA00005513"/>
    </source>
</evidence>
<evidence type="ECO:0000256" key="1">
    <source>
        <dbReference type="ARBA" id="ARBA00004377"/>
    </source>
</evidence>
<feature type="transmembrane region" description="Helical" evidence="15">
    <location>
        <begin position="51"/>
        <end position="70"/>
    </location>
</feature>
<dbReference type="GO" id="GO:0045259">
    <property type="term" value="C:proton-transporting ATP synthase complex"/>
    <property type="evidence" value="ECO:0007669"/>
    <property type="project" value="UniProtKB-KW"/>
</dbReference>
<organism evidence="18 19">
    <name type="scientific">Fulvimarina manganoxydans</name>
    <dbReference type="NCBI Taxonomy" id="937218"/>
    <lineage>
        <taxon>Bacteria</taxon>
        <taxon>Pseudomonadati</taxon>
        <taxon>Pseudomonadota</taxon>
        <taxon>Alphaproteobacteria</taxon>
        <taxon>Hyphomicrobiales</taxon>
        <taxon>Aurantimonadaceae</taxon>
        <taxon>Fulvimarina</taxon>
    </lineage>
</organism>
<sequence>MLFVTAANAQDHGADANHAPIGAGEDAVLQGEVAHGSEGHEAGFPPMNPEFFPSQILWLAITFGIFYWLLKNTIVPRIGGILENRRDRIALDLEAAERAKSDADEAQAAYEQELAEARERAHKIGQDARDSARTEAEAERKKLDADLDRRLEEAQARIAETKANAMREVDGIATEVTEAILKDAIGIEVSRDEAAAAVSASRG</sequence>
<name>A0A1W2D919_9HYPH</name>
<evidence type="ECO:0000313" key="18">
    <source>
        <dbReference type="EMBL" id="SMC93676.1"/>
    </source>
</evidence>
<dbReference type="PANTHER" id="PTHR33445:SF1">
    <property type="entry name" value="ATP SYNTHASE SUBUNIT B"/>
    <property type="match status" value="1"/>
</dbReference>
<feature type="region of interest" description="Disordered" evidence="17">
    <location>
        <begin position="121"/>
        <end position="141"/>
    </location>
</feature>
<keyword evidence="4 15" id="KW-1003">Cell membrane</keyword>
<dbReference type="GO" id="GO:0046933">
    <property type="term" value="F:proton-transporting ATP synthase activity, rotational mechanism"/>
    <property type="evidence" value="ECO:0007669"/>
    <property type="project" value="UniProtKB-UniRule"/>
</dbReference>
<evidence type="ECO:0000256" key="3">
    <source>
        <dbReference type="ARBA" id="ARBA00022448"/>
    </source>
</evidence>
<keyword evidence="11 15" id="KW-0066">ATP synthesis</keyword>
<comment type="similarity">
    <text evidence="2 15 16">Belongs to the ATPase B chain family.</text>
</comment>
<comment type="function">
    <text evidence="12 15">F(1)F(0) ATP synthase produces ATP from ADP in the presence of a proton or sodium gradient. F-type ATPases consist of two structural domains, F(1) containing the extramembraneous catalytic core and F(0) containing the membrane proton channel, linked together by a central stalk and a peripheral stalk. During catalysis, ATP synthesis in the catalytic domain of F(1) is coupled via a rotary mechanism of the central stalk subunits to proton translocation.</text>
</comment>
<evidence type="ECO:0000256" key="13">
    <source>
        <dbReference type="ARBA" id="ARBA00025614"/>
    </source>
</evidence>
<keyword evidence="6 15" id="KW-0812">Transmembrane</keyword>
<proteinExistence type="inferred from homology"/>
<comment type="subunit">
    <text evidence="14 15">F-type ATPases have 2 components, F(1) - the catalytic core - and F(0) - the membrane proton channel. F(1) has five subunits: alpha(3), beta(3), gamma(1), delta(1), epsilon(1). F(0) has three main subunits: a(1), b(2) and c(10-14). The alpha and beta chains form an alternating ring which encloses part of the gamma chain. F(1) is attached to F(0) by a central stalk formed by the gamma and epsilon chains, while a peripheral stalk is formed by the delta and b chains.</text>
</comment>
<accession>A0A1W2D919</accession>
<dbReference type="GO" id="GO:0046961">
    <property type="term" value="F:proton-transporting ATPase activity, rotational mechanism"/>
    <property type="evidence" value="ECO:0007669"/>
    <property type="project" value="TreeGrafter"/>
</dbReference>
<evidence type="ECO:0000256" key="15">
    <source>
        <dbReference type="HAMAP-Rule" id="MF_01398"/>
    </source>
</evidence>
<dbReference type="OrthoDB" id="9805716at2"/>
<protein>
    <recommendedName>
        <fullName evidence="15">ATP synthase subunit b</fullName>
    </recommendedName>
    <alternativeName>
        <fullName evidence="15">ATP synthase F(0) sector subunit b</fullName>
    </alternativeName>
    <alternativeName>
        <fullName evidence="15">ATPase subunit I</fullName>
    </alternativeName>
    <alternativeName>
        <fullName evidence="15">F-type ATPase subunit b</fullName>
        <shortName evidence="15">F-ATPase subunit b</shortName>
    </alternativeName>
</protein>
<evidence type="ECO:0000256" key="5">
    <source>
        <dbReference type="ARBA" id="ARBA00022547"/>
    </source>
</evidence>